<reference evidence="2" key="1">
    <citation type="submission" date="2017-08" db="EMBL/GenBank/DDBJ databases">
        <authorList>
            <person name="Imhoff J.F."/>
            <person name="Rahn T."/>
            <person name="Kuenzel S."/>
            <person name="Neulinger S.C."/>
        </authorList>
    </citation>
    <scope>NUCLEOTIDE SEQUENCE</scope>
    <source>
        <strain evidence="2">DSM 11080</strain>
    </source>
</reference>
<evidence type="ECO:0000313" key="2">
    <source>
        <dbReference type="EMBL" id="MBK1705107.1"/>
    </source>
</evidence>
<sequence length="118" mass="12588">MQIEAFYEDGRLEFAQPVQLKPGPVRVIIEIPDDQLVASAPASRAFASPPAEPPPAEQRPAASTVRPAAAASPGSLREAIDAILAPYADQLTPREPLSAPEAKAVWHAHLEAKHLDRG</sequence>
<evidence type="ECO:0000313" key="3">
    <source>
        <dbReference type="Proteomes" id="UP001296776"/>
    </source>
</evidence>
<dbReference type="EMBL" id="NRSJ01000018">
    <property type="protein sequence ID" value="MBK1705107.1"/>
    <property type="molecule type" value="Genomic_DNA"/>
</dbReference>
<accession>A0AAJ0U4K1</accession>
<organism evidence="2 3">
    <name type="scientific">Halochromatium glycolicum</name>
    <dbReference type="NCBI Taxonomy" id="85075"/>
    <lineage>
        <taxon>Bacteria</taxon>
        <taxon>Pseudomonadati</taxon>
        <taxon>Pseudomonadota</taxon>
        <taxon>Gammaproteobacteria</taxon>
        <taxon>Chromatiales</taxon>
        <taxon>Chromatiaceae</taxon>
        <taxon>Halochromatium</taxon>
    </lineage>
</organism>
<dbReference type="RefSeq" id="WP_200346316.1">
    <property type="nucleotide sequence ID" value="NZ_NRSJ01000018.1"/>
</dbReference>
<dbReference type="AlphaFoldDB" id="A0AAJ0U4K1"/>
<feature type="compositionally biased region" description="Low complexity" evidence="1">
    <location>
        <begin position="40"/>
        <end position="49"/>
    </location>
</feature>
<keyword evidence="3" id="KW-1185">Reference proteome</keyword>
<dbReference type="Proteomes" id="UP001296776">
    <property type="component" value="Unassembled WGS sequence"/>
</dbReference>
<feature type="region of interest" description="Disordered" evidence="1">
    <location>
        <begin position="40"/>
        <end position="73"/>
    </location>
</feature>
<name>A0AAJ0U4K1_9GAMM</name>
<proteinExistence type="predicted"/>
<gene>
    <name evidence="2" type="ORF">CKO40_11280</name>
</gene>
<evidence type="ECO:0000256" key="1">
    <source>
        <dbReference type="SAM" id="MobiDB-lite"/>
    </source>
</evidence>
<feature type="compositionally biased region" description="Low complexity" evidence="1">
    <location>
        <begin position="58"/>
        <end position="73"/>
    </location>
</feature>
<protein>
    <submittedName>
        <fullName evidence="2">Uncharacterized protein</fullName>
    </submittedName>
</protein>
<comment type="caution">
    <text evidence="2">The sequence shown here is derived from an EMBL/GenBank/DDBJ whole genome shotgun (WGS) entry which is preliminary data.</text>
</comment>
<reference evidence="2" key="2">
    <citation type="journal article" date="2020" name="Microorganisms">
        <title>Osmotic Adaptation and Compatible Solute Biosynthesis of Phototrophic Bacteria as Revealed from Genome Analyses.</title>
        <authorList>
            <person name="Imhoff J.F."/>
            <person name="Rahn T."/>
            <person name="Kunzel S."/>
            <person name="Keller A."/>
            <person name="Neulinger S.C."/>
        </authorList>
    </citation>
    <scope>NUCLEOTIDE SEQUENCE</scope>
    <source>
        <strain evidence="2">DSM 11080</strain>
    </source>
</reference>